<sequence>MHGHWGVKFPGSSSGSPTEDCELLTATFLSSQHFSPRMSLKTDALPQHFPHFAAWYGQTPSFLSWADPLAPLPSCMDEWRTWYYGIGSALHVWRMKHANTDLRQVVAESTEQLMLCIKMRNMSAHERPMAMRERHVLRFPKVNDVWTYRQPPPMPAQVLM</sequence>
<keyword evidence="2" id="KW-1185">Reference proteome</keyword>
<dbReference type="OrthoDB" id="405994at2759"/>
<dbReference type="AlphaFoldDB" id="A0A0G4ESA0"/>
<protein>
    <submittedName>
        <fullName evidence="1">Uncharacterized protein</fullName>
    </submittedName>
</protein>
<dbReference type="EMBL" id="CDMY01000305">
    <property type="protein sequence ID" value="CEM01500.1"/>
    <property type="molecule type" value="Genomic_DNA"/>
</dbReference>
<evidence type="ECO:0000313" key="2">
    <source>
        <dbReference type="Proteomes" id="UP000041254"/>
    </source>
</evidence>
<dbReference type="OMA" id="EIYLFRF"/>
<dbReference type="VEuPathDB" id="CryptoDB:Vbra_13130"/>
<dbReference type="InParanoid" id="A0A0G4ESA0"/>
<name>A0A0G4ESA0_VITBC</name>
<reference evidence="1 2" key="1">
    <citation type="submission" date="2014-11" db="EMBL/GenBank/DDBJ databases">
        <authorList>
            <person name="Zhu J."/>
            <person name="Qi W."/>
            <person name="Song R."/>
        </authorList>
    </citation>
    <scope>NUCLEOTIDE SEQUENCE [LARGE SCALE GENOMIC DNA]</scope>
</reference>
<dbReference type="Proteomes" id="UP000041254">
    <property type="component" value="Unassembled WGS sequence"/>
</dbReference>
<evidence type="ECO:0000313" key="1">
    <source>
        <dbReference type="EMBL" id="CEM01500.1"/>
    </source>
</evidence>
<proteinExistence type="predicted"/>
<gene>
    <name evidence="1" type="ORF">Vbra_13130</name>
</gene>
<accession>A0A0G4ESA0</accession>
<dbReference type="PhylomeDB" id="A0A0G4ESA0"/>
<organism evidence="1 2">
    <name type="scientific">Vitrella brassicaformis (strain CCMP3155)</name>
    <dbReference type="NCBI Taxonomy" id="1169540"/>
    <lineage>
        <taxon>Eukaryota</taxon>
        <taxon>Sar</taxon>
        <taxon>Alveolata</taxon>
        <taxon>Colpodellida</taxon>
        <taxon>Vitrellaceae</taxon>
        <taxon>Vitrella</taxon>
    </lineage>
</organism>